<comment type="subcellular location">
    <subcellularLocation>
        <location evidence="1 6">Membrane</location>
        <topology evidence="1 6">Multi-pass membrane protein</topology>
    </subcellularLocation>
</comment>
<accession>A0AAD9JF43</accession>
<feature type="transmembrane region" description="Helical" evidence="6">
    <location>
        <begin position="12"/>
        <end position="33"/>
    </location>
</feature>
<feature type="region of interest" description="Disordered" evidence="7">
    <location>
        <begin position="151"/>
        <end position="179"/>
    </location>
</feature>
<evidence type="ECO:0000256" key="7">
    <source>
        <dbReference type="SAM" id="MobiDB-lite"/>
    </source>
</evidence>
<feature type="non-terminal residue" evidence="9">
    <location>
        <position position="179"/>
    </location>
</feature>
<keyword evidence="4 6" id="KW-1133">Transmembrane helix</keyword>
<dbReference type="AlphaFoldDB" id="A0AAD9JF43"/>
<reference evidence="9" key="1">
    <citation type="journal article" date="2023" name="Mol. Biol. Evol.">
        <title>Third-Generation Sequencing Reveals the Adaptive Role of the Epigenome in Three Deep-Sea Polychaetes.</title>
        <authorList>
            <person name="Perez M."/>
            <person name="Aroh O."/>
            <person name="Sun Y."/>
            <person name="Lan Y."/>
            <person name="Juniper S.K."/>
            <person name="Young C.R."/>
            <person name="Angers B."/>
            <person name="Qian P.Y."/>
        </authorList>
    </citation>
    <scope>NUCLEOTIDE SEQUENCE</scope>
    <source>
        <strain evidence="9">P08H-3</strain>
    </source>
</reference>
<keyword evidence="10" id="KW-1185">Reference proteome</keyword>
<dbReference type="Pfam" id="PF04547">
    <property type="entry name" value="Anoctamin"/>
    <property type="match status" value="1"/>
</dbReference>
<evidence type="ECO:0000313" key="9">
    <source>
        <dbReference type="EMBL" id="KAK2151235.1"/>
    </source>
</evidence>
<gene>
    <name evidence="9" type="ORF">LSH36_371g01026</name>
</gene>
<evidence type="ECO:0000256" key="3">
    <source>
        <dbReference type="ARBA" id="ARBA00022692"/>
    </source>
</evidence>
<proteinExistence type="inferred from homology"/>
<dbReference type="PANTHER" id="PTHR12308:SF84">
    <property type="entry name" value="ANOCTAMIN"/>
    <property type="match status" value="1"/>
</dbReference>
<name>A0AAD9JF43_9ANNE</name>
<evidence type="ECO:0000256" key="1">
    <source>
        <dbReference type="ARBA" id="ARBA00004141"/>
    </source>
</evidence>
<evidence type="ECO:0000256" key="2">
    <source>
        <dbReference type="ARBA" id="ARBA00009671"/>
    </source>
</evidence>
<keyword evidence="3 6" id="KW-0812">Transmembrane</keyword>
<dbReference type="Proteomes" id="UP001208570">
    <property type="component" value="Unassembled WGS sequence"/>
</dbReference>
<dbReference type="InterPro" id="IPR049452">
    <property type="entry name" value="Anoctamin_TM"/>
</dbReference>
<protein>
    <recommendedName>
        <fullName evidence="6">Anoctamin</fullName>
    </recommendedName>
</protein>
<comment type="caution">
    <text evidence="6">Lacks conserved residue(s) required for the propagation of feature annotation.</text>
</comment>
<evidence type="ECO:0000256" key="4">
    <source>
        <dbReference type="ARBA" id="ARBA00022989"/>
    </source>
</evidence>
<dbReference type="EMBL" id="JAODUP010000371">
    <property type="protein sequence ID" value="KAK2151235.1"/>
    <property type="molecule type" value="Genomic_DNA"/>
</dbReference>
<dbReference type="PANTHER" id="PTHR12308">
    <property type="entry name" value="ANOCTAMIN"/>
    <property type="match status" value="1"/>
</dbReference>
<organism evidence="9 10">
    <name type="scientific">Paralvinella palmiformis</name>
    <dbReference type="NCBI Taxonomy" id="53620"/>
    <lineage>
        <taxon>Eukaryota</taxon>
        <taxon>Metazoa</taxon>
        <taxon>Spiralia</taxon>
        <taxon>Lophotrochozoa</taxon>
        <taxon>Annelida</taxon>
        <taxon>Polychaeta</taxon>
        <taxon>Sedentaria</taxon>
        <taxon>Canalipalpata</taxon>
        <taxon>Terebellida</taxon>
        <taxon>Terebelliformia</taxon>
        <taxon>Alvinellidae</taxon>
        <taxon>Paralvinella</taxon>
    </lineage>
</organism>
<comment type="similarity">
    <text evidence="2 6">Belongs to the anoctamin family.</text>
</comment>
<dbReference type="InterPro" id="IPR007632">
    <property type="entry name" value="Anoctamin"/>
</dbReference>
<keyword evidence="5 6" id="KW-0472">Membrane</keyword>
<evidence type="ECO:0000256" key="6">
    <source>
        <dbReference type="RuleBase" id="RU280814"/>
    </source>
</evidence>
<dbReference type="GO" id="GO:0005254">
    <property type="term" value="F:chloride channel activity"/>
    <property type="evidence" value="ECO:0007669"/>
    <property type="project" value="TreeGrafter"/>
</dbReference>
<evidence type="ECO:0000259" key="8">
    <source>
        <dbReference type="Pfam" id="PF04547"/>
    </source>
</evidence>
<comment type="caution">
    <text evidence="9">The sequence shown here is derived from an EMBL/GenBank/DDBJ whole genome shotgun (WGS) entry which is preliminary data.</text>
</comment>
<dbReference type="GO" id="GO:0005886">
    <property type="term" value="C:plasma membrane"/>
    <property type="evidence" value="ECO:0007669"/>
    <property type="project" value="TreeGrafter"/>
</dbReference>
<feature type="domain" description="Anoctamin transmembrane" evidence="8">
    <location>
        <begin position="1"/>
        <end position="132"/>
    </location>
</feature>
<evidence type="ECO:0000256" key="5">
    <source>
        <dbReference type="ARBA" id="ARBA00023136"/>
    </source>
</evidence>
<feature type="transmembrane region" description="Helical" evidence="6">
    <location>
        <begin position="88"/>
        <end position="111"/>
    </location>
</feature>
<evidence type="ECO:0000313" key="10">
    <source>
        <dbReference type="Proteomes" id="UP001208570"/>
    </source>
</evidence>
<sequence length="179" mass="20298">PVAERAQDIGVWFTILDALAQLAVISNAFLIAFTSEFLPKLLYEYTVSGDMSLKGYVNFTLAWAPNGTLSEACRYQDFRDANGDFTKFYWQLLVVRLAFVIVFEHVVFFICRLIDILVPDVPTSLQLKIKRERYLAKQALTDTDTILKIARGDEEEDNEPTSNESVTLQLPGKTKLPKV</sequence>